<proteinExistence type="predicted"/>
<reference evidence="2" key="1">
    <citation type="journal article" date="2019" name="Beilstein J. Org. Chem.">
        <title>Nanangenines: drimane sesquiterpenoids as the dominant metabolite cohort of a novel Australian fungus, Aspergillus nanangensis.</title>
        <authorList>
            <person name="Lacey H.J."/>
            <person name="Gilchrist C.L.M."/>
            <person name="Crombie A."/>
            <person name="Kalaitzis J.A."/>
            <person name="Vuong D."/>
            <person name="Rutledge P.J."/>
            <person name="Turner P."/>
            <person name="Pitt J.I."/>
            <person name="Lacey E."/>
            <person name="Chooi Y.H."/>
            <person name="Piggott A.M."/>
        </authorList>
    </citation>
    <scope>NUCLEOTIDE SEQUENCE</scope>
    <source>
        <strain evidence="2">MST-FP2251</strain>
    </source>
</reference>
<dbReference type="EMBL" id="VCAU01000046">
    <property type="protein sequence ID" value="KAF9888459.1"/>
    <property type="molecule type" value="Genomic_DNA"/>
</dbReference>
<evidence type="ECO:0000256" key="1">
    <source>
        <dbReference type="SAM" id="MobiDB-lite"/>
    </source>
</evidence>
<dbReference type="PANTHER" id="PTHR38111:SF9">
    <property type="entry name" value="ZN(2)-C6 FUNGAL-TYPE DOMAIN-CONTAINING PROTEIN"/>
    <property type="match status" value="1"/>
</dbReference>
<dbReference type="AlphaFoldDB" id="A0AAD4CKZ4"/>
<feature type="compositionally biased region" description="Polar residues" evidence="1">
    <location>
        <begin position="63"/>
        <end position="73"/>
    </location>
</feature>
<dbReference type="Pfam" id="PF11951">
    <property type="entry name" value="Fungal_trans_2"/>
    <property type="match status" value="1"/>
</dbReference>
<dbReference type="Proteomes" id="UP001194746">
    <property type="component" value="Unassembled WGS sequence"/>
</dbReference>
<sequence length="490" mass="55290">MPIEKTGRMCIINFRRCDGKQPECSQCCLTSRRCPGYPTAWEFVPQEKGKRNKKRIAADSSHTDTPLNRSPPSSAIVDLIIQSYIPQEELPSLKNPSDDLRSRICGSWVGVLPDLNRHPGSDPVLLTAVDALATSIMSLQPPQELAYIESAQSYLTAIQTLRKDLHVAHRSCDSEVLAAIMCLSLAELMFPESDDGLSMHVNAVACILQSHGPGRYQAGTLHKLFIGFRPLLMIHAIQARKAIFLAAHSWTSIPFAFFSPSPMQSLLNQVATLPSLLERIDRLPDRESMSFGPEVNDIFESLVDILHRLDKWESALHSDTATPLYWDRDENRDLCFTKVAIWFPNITMANVFTHIWTFRGVALFEMERLIDIFPRLRIDYSTILTDLHFDHVRSTVAEYSQKICQSMEYLMQDEMRLFGPASTLLPLQMAYRAFTSDPVKNEEGVHFIDDIVAGLVKKGLRSVPVLIFEKNPLLWRGGETAVHSTPRAPE</sequence>
<protein>
    <recommendedName>
        <fullName evidence="4">Zn(2)-C6 fungal-type domain-containing protein</fullName>
    </recommendedName>
</protein>
<comment type="caution">
    <text evidence="2">The sequence shown here is derived from an EMBL/GenBank/DDBJ whole genome shotgun (WGS) entry which is preliminary data.</text>
</comment>
<keyword evidence="3" id="KW-1185">Reference proteome</keyword>
<gene>
    <name evidence="2" type="ORF">FE257_008566</name>
</gene>
<dbReference type="InterPro" id="IPR053178">
    <property type="entry name" value="Osmoadaptation_assoc"/>
</dbReference>
<evidence type="ECO:0000313" key="2">
    <source>
        <dbReference type="EMBL" id="KAF9888459.1"/>
    </source>
</evidence>
<organism evidence="2 3">
    <name type="scientific">Aspergillus nanangensis</name>
    <dbReference type="NCBI Taxonomy" id="2582783"/>
    <lineage>
        <taxon>Eukaryota</taxon>
        <taxon>Fungi</taxon>
        <taxon>Dikarya</taxon>
        <taxon>Ascomycota</taxon>
        <taxon>Pezizomycotina</taxon>
        <taxon>Eurotiomycetes</taxon>
        <taxon>Eurotiomycetidae</taxon>
        <taxon>Eurotiales</taxon>
        <taxon>Aspergillaceae</taxon>
        <taxon>Aspergillus</taxon>
        <taxon>Aspergillus subgen. Circumdati</taxon>
    </lineage>
</organism>
<feature type="region of interest" description="Disordered" evidence="1">
    <location>
        <begin position="48"/>
        <end position="73"/>
    </location>
</feature>
<evidence type="ECO:0000313" key="3">
    <source>
        <dbReference type="Proteomes" id="UP001194746"/>
    </source>
</evidence>
<dbReference type="PANTHER" id="PTHR38111">
    <property type="entry name" value="ZN(2)-C6 FUNGAL-TYPE DOMAIN-CONTAINING PROTEIN-RELATED"/>
    <property type="match status" value="1"/>
</dbReference>
<evidence type="ECO:0008006" key="4">
    <source>
        <dbReference type="Google" id="ProtNLM"/>
    </source>
</evidence>
<dbReference type="InterPro" id="IPR021858">
    <property type="entry name" value="Fun_TF"/>
</dbReference>
<name>A0AAD4CKZ4_ASPNN</name>
<accession>A0AAD4CKZ4</accession>
<reference evidence="2" key="2">
    <citation type="submission" date="2020-02" db="EMBL/GenBank/DDBJ databases">
        <authorList>
            <person name="Gilchrist C.L.M."/>
            <person name="Chooi Y.-H."/>
        </authorList>
    </citation>
    <scope>NUCLEOTIDE SEQUENCE</scope>
    <source>
        <strain evidence="2">MST-FP2251</strain>
    </source>
</reference>